<name>Q95QG1_CAEEL</name>
<evidence type="ECO:0000313" key="13">
    <source>
        <dbReference type="Proteomes" id="UP000001940"/>
    </source>
</evidence>
<dbReference type="PhylomeDB" id="Q95QG1"/>
<evidence type="ECO:0000256" key="10">
    <source>
        <dbReference type="SAM" id="Phobius"/>
    </source>
</evidence>
<evidence type="ECO:0000256" key="2">
    <source>
        <dbReference type="ARBA" id="ARBA00009141"/>
    </source>
</evidence>
<dbReference type="OMA" id="PNPYSMD"/>
<comment type="similarity">
    <text evidence="2">Belongs to the malectin family.</text>
</comment>
<dbReference type="WormBase" id="F44E2.10">
    <property type="protein sequence ID" value="CE26893"/>
    <property type="gene ID" value="WBGene00018423"/>
</dbReference>
<accession>Q95QG1</accession>
<keyword evidence="6 10" id="KW-1133">Transmembrane helix</keyword>
<keyword evidence="15" id="KW-1267">Proteomics identification</keyword>
<dbReference type="Bgee" id="WBGene00018423">
    <property type="expression patterns" value="Expressed in germ line (C elegans) and 4 other cell types or tissues"/>
</dbReference>
<dbReference type="GO" id="GO:0005789">
    <property type="term" value="C:endoplasmic reticulum membrane"/>
    <property type="evidence" value="ECO:0007669"/>
    <property type="project" value="UniProtKB-SubCell"/>
</dbReference>
<dbReference type="STRING" id="6239.F44E2.10.1"/>
<dbReference type="SMR" id="Q95QG1"/>
<evidence type="ECO:0000256" key="3">
    <source>
        <dbReference type="ARBA" id="ARBA00022692"/>
    </source>
</evidence>
<reference evidence="12 13" key="1">
    <citation type="journal article" date="1998" name="Science">
        <title>Genome sequence of the nematode C. elegans: a platform for investigating biology.</title>
        <authorList>
            <consortium name="The C. elegans sequencing consortium"/>
            <person name="Sulson J.E."/>
            <person name="Waterston R."/>
        </authorList>
    </citation>
    <scope>NUCLEOTIDE SEQUENCE [LARGE SCALE GENOMIC DNA]</scope>
    <source>
        <strain evidence="12 13">Bristol N2</strain>
    </source>
</reference>
<dbReference type="InterPro" id="IPR039155">
    <property type="entry name" value="MLEC"/>
</dbReference>
<evidence type="ECO:0000313" key="12">
    <source>
        <dbReference type="EMBL" id="CCD71230.1"/>
    </source>
</evidence>
<evidence type="ECO:0000256" key="5">
    <source>
        <dbReference type="ARBA" id="ARBA00022824"/>
    </source>
</evidence>
<dbReference type="Proteomes" id="UP000001940">
    <property type="component" value="Chromosome III"/>
</dbReference>
<dbReference type="AlphaFoldDB" id="Q95QG1"/>
<dbReference type="PaxDb" id="6239-F44E2.10"/>
<keyword evidence="13" id="KW-1185">Reference proteome</keyword>
<dbReference type="Reactome" id="R-CEL-6798695">
    <property type="pathway name" value="Neutrophil degranulation"/>
</dbReference>
<keyword evidence="3 10" id="KW-0812">Transmembrane</keyword>
<dbReference type="PANTHER" id="PTHR13460">
    <property type="match status" value="1"/>
</dbReference>
<evidence type="ECO:0007829" key="15">
    <source>
        <dbReference type="PeptideAtlas" id="Q95QG1"/>
    </source>
</evidence>
<feature type="domain" description="Malectin" evidence="11">
    <location>
        <begin position="43"/>
        <end position="201"/>
    </location>
</feature>
<evidence type="ECO:0000256" key="6">
    <source>
        <dbReference type="ARBA" id="ARBA00022989"/>
    </source>
</evidence>
<dbReference type="EMBL" id="BX284603">
    <property type="protein sequence ID" value="CCD71230.1"/>
    <property type="molecule type" value="Genomic_DNA"/>
</dbReference>
<dbReference type="GO" id="GO:0016020">
    <property type="term" value="C:membrane"/>
    <property type="evidence" value="ECO:0000318"/>
    <property type="project" value="GO_Central"/>
</dbReference>
<feature type="transmembrane region" description="Helical" evidence="10">
    <location>
        <begin position="276"/>
        <end position="294"/>
    </location>
</feature>
<keyword evidence="7 10" id="KW-0472">Membrane</keyword>
<dbReference type="AGR" id="WB:WBGene00018423"/>
<dbReference type="InterPro" id="IPR021720">
    <property type="entry name" value="Malectin_dom"/>
</dbReference>
<proteinExistence type="evidence at protein level"/>
<dbReference type="FunCoup" id="Q95QG1">
    <property type="interactions" value="752"/>
</dbReference>
<dbReference type="InParanoid" id="Q95QG1"/>
<dbReference type="OrthoDB" id="10013439at2759"/>
<dbReference type="CTD" id="185734"/>
<keyword evidence="5" id="KW-0256">Endoplasmic reticulum</keyword>
<evidence type="ECO:0000256" key="7">
    <source>
        <dbReference type="ARBA" id="ARBA00023136"/>
    </source>
</evidence>
<dbReference type="GeneID" id="185734"/>
<organism evidence="12 13">
    <name type="scientific">Caenorhabditis elegans</name>
    <dbReference type="NCBI Taxonomy" id="6239"/>
    <lineage>
        <taxon>Eukaryota</taxon>
        <taxon>Metazoa</taxon>
        <taxon>Ecdysozoa</taxon>
        <taxon>Nematoda</taxon>
        <taxon>Chromadorea</taxon>
        <taxon>Rhabditida</taxon>
        <taxon>Rhabditina</taxon>
        <taxon>Rhabditomorpha</taxon>
        <taxon>Rhabditoidea</taxon>
        <taxon>Rhabditidae</taxon>
        <taxon>Peloderinae</taxon>
        <taxon>Caenorhabditis</taxon>
    </lineage>
</organism>
<dbReference type="RefSeq" id="NP_498951.1">
    <property type="nucleotide sequence ID" value="NM_066550.3"/>
</dbReference>
<evidence type="ECO:0000259" key="11">
    <source>
        <dbReference type="Pfam" id="PF11721"/>
    </source>
</evidence>
<evidence type="ECO:0000256" key="8">
    <source>
        <dbReference type="ARBA" id="ARBA00023180"/>
    </source>
</evidence>
<dbReference type="HOGENOM" id="CLU_065446_1_0_1"/>
<dbReference type="PeptideAtlas" id="Q95QG1"/>
<dbReference type="UCSC" id="F44E2.10">
    <property type="organism name" value="c. elegans"/>
</dbReference>
<keyword evidence="9" id="KW-0119">Carbohydrate metabolism</keyword>
<protein>
    <submittedName>
        <fullName evidence="12">Malectin domain-containing protein</fullName>
    </submittedName>
</protein>
<dbReference type="CAZy" id="CBM57">
    <property type="family name" value="Carbohydrate-Binding Module Family 57"/>
</dbReference>
<evidence type="ECO:0000256" key="4">
    <source>
        <dbReference type="ARBA" id="ARBA00022729"/>
    </source>
</evidence>
<dbReference type="Pfam" id="PF11721">
    <property type="entry name" value="Malectin"/>
    <property type="match status" value="1"/>
</dbReference>
<dbReference type="GO" id="GO:0030246">
    <property type="term" value="F:carbohydrate binding"/>
    <property type="evidence" value="ECO:0007669"/>
    <property type="project" value="InterPro"/>
</dbReference>
<sequence>MSAHPFSISFQIRAFQMSIQLLLISFLIVVVSSAKTVNLKNRVVAAVNCGGPDALGAYGIEYSADTSEDGVSSDHGMQYSFNNAEVDDMEIYQTERWSKESFSYDVPISEDGEYVIILKFSEVYFQKAGEKIFNIRINSHLAVKNLDIFDAAGGRGFAHDVYIPVVIKGSSISVSGHSREYKGKVIIELSKGPHDNPKLNGYAILRGTVEDLPSPPEKFIVEDHFPEDFDIYEDDATEDSFKPQIIRGDEPDEEEMYSAPSAAGTENPFEKETMNIWLPLVAILIVVIPMIYVIQMKNQGTRKD</sequence>
<dbReference type="PANTHER" id="PTHR13460:SF0">
    <property type="entry name" value="MALECTIN"/>
    <property type="match status" value="1"/>
</dbReference>
<dbReference type="eggNOG" id="KOG3593">
    <property type="taxonomic scope" value="Eukaryota"/>
</dbReference>
<keyword evidence="4" id="KW-0732">Signal</keyword>
<dbReference type="KEGG" id="cel:CELE_F44E2.10"/>
<evidence type="ECO:0000313" key="14">
    <source>
        <dbReference type="WormBase" id="F44E2.10"/>
    </source>
</evidence>
<gene>
    <name evidence="12" type="ORF">CELE_F44E2.10</name>
    <name evidence="12 14" type="ORF">F44E2.10</name>
</gene>
<dbReference type="Gene3D" id="2.60.120.430">
    <property type="entry name" value="Galactose-binding lectin"/>
    <property type="match status" value="1"/>
</dbReference>
<keyword evidence="8" id="KW-0325">Glycoprotein</keyword>
<evidence type="ECO:0000256" key="9">
    <source>
        <dbReference type="ARBA" id="ARBA00023277"/>
    </source>
</evidence>
<evidence type="ECO:0000256" key="1">
    <source>
        <dbReference type="ARBA" id="ARBA00004115"/>
    </source>
</evidence>
<comment type="subcellular location">
    <subcellularLocation>
        <location evidence="1">Endoplasmic reticulum membrane</location>
        <topology evidence="1">Single-pass type I membrane protein</topology>
    </subcellularLocation>
</comment>